<organism evidence="3 4">
    <name type="scientific">Methylobacterium symbioticum</name>
    <dbReference type="NCBI Taxonomy" id="2584084"/>
    <lineage>
        <taxon>Bacteria</taxon>
        <taxon>Pseudomonadati</taxon>
        <taxon>Pseudomonadota</taxon>
        <taxon>Alphaproteobacteria</taxon>
        <taxon>Hyphomicrobiales</taxon>
        <taxon>Methylobacteriaceae</taxon>
        <taxon>Methylobacterium</taxon>
    </lineage>
</organism>
<dbReference type="SMART" id="SM00028">
    <property type="entry name" value="TPR"/>
    <property type="match status" value="4"/>
</dbReference>
<evidence type="ECO:0000313" key="3">
    <source>
        <dbReference type="EMBL" id="VUD74317.1"/>
    </source>
</evidence>
<reference evidence="3 4" key="1">
    <citation type="submission" date="2019-06" db="EMBL/GenBank/DDBJ databases">
        <authorList>
            <person name="Rodrigo-Torres L."/>
            <person name="Arahal R. D."/>
            <person name="Lucena T."/>
        </authorList>
    </citation>
    <scope>NUCLEOTIDE SEQUENCE [LARGE SCALE GENOMIC DNA]</scope>
    <source>
        <strain evidence="3 4">SB0023/3</strain>
    </source>
</reference>
<dbReference type="InterPro" id="IPR011990">
    <property type="entry name" value="TPR-like_helical_dom_sf"/>
</dbReference>
<keyword evidence="3" id="KW-0378">Hydrolase</keyword>
<feature type="domain" description="Methyltransferase type 12" evidence="2">
    <location>
        <begin position="289"/>
        <end position="379"/>
    </location>
</feature>
<dbReference type="Gene3D" id="1.25.40.10">
    <property type="entry name" value="Tetratricopeptide repeat domain"/>
    <property type="match status" value="2"/>
</dbReference>
<dbReference type="EC" id="3.4.-.-" evidence="3"/>
<dbReference type="Proteomes" id="UP000410984">
    <property type="component" value="Unassembled WGS sequence"/>
</dbReference>
<dbReference type="EMBL" id="CABFPH010000116">
    <property type="protein sequence ID" value="VUD74317.1"/>
    <property type="molecule type" value="Genomic_DNA"/>
</dbReference>
<dbReference type="SUPFAM" id="SSF53335">
    <property type="entry name" value="S-adenosyl-L-methionine-dependent methyltransferases"/>
    <property type="match status" value="1"/>
</dbReference>
<dbReference type="Pfam" id="PF14559">
    <property type="entry name" value="TPR_19"/>
    <property type="match status" value="1"/>
</dbReference>
<gene>
    <name evidence="3" type="primary">bepA_6</name>
    <name evidence="3" type="ORF">MET9862_04946</name>
</gene>
<dbReference type="GO" id="GO:0008233">
    <property type="term" value="F:peptidase activity"/>
    <property type="evidence" value="ECO:0007669"/>
    <property type="project" value="UniProtKB-KW"/>
</dbReference>
<dbReference type="GO" id="GO:0006508">
    <property type="term" value="P:proteolysis"/>
    <property type="evidence" value="ECO:0007669"/>
    <property type="project" value="UniProtKB-KW"/>
</dbReference>
<feature type="repeat" description="TPR" evidence="1">
    <location>
        <begin position="53"/>
        <end position="86"/>
    </location>
</feature>
<dbReference type="AlphaFoldDB" id="A0A509EIX0"/>
<feature type="repeat" description="TPR" evidence="1">
    <location>
        <begin position="121"/>
        <end position="154"/>
    </location>
</feature>
<dbReference type="RefSeq" id="WP_185156995.1">
    <property type="nucleotide sequence ID" value="NZ_CABFPH010000116.1"/>
</dbReference>
<evidence type="ECO:0000313" key="4">
    <source>
        <dbReference type="Proteomes" id="UP000410984"/>
    </source>
</evidence>
<dbReference type="InterPro" id="IPR013217">
    <property type="entry name" value="Methyltransf_12"/>
</dbReference>
<feature type="repeat" description="TPR" evidence="1">
    <location>
        <begin position="87"/>
        <end position="120"/>
    </location>
</feature>
<dbReference type="PANTHER" id="PTHR44809:SF1">
    <property type="entry name" value="PROTEIN O-MANNOSYL-TRANSFERASE TMTC1"/>
    <property type="match status" value="1"/>
</dbReference>
<dbReference type="InterPro" id="IPR029063">
    <property type="entry name" value="SAM-dependent_MTases_sf"/>
</dbReference>
<dbReference type="Pfam" id="PF08242">
    <property type="entry name" value="Methyltransf_12"/>
    <property type="match status" value="1"/>
</dbReference>
<feature type="repeat" description="TPR" evidence="1">
    <location>
        <begin position="155"/>
        <end position="188"/>
    </location>
</feature>
<evidence type="ECO:0000259" key="2">
    <source>
        <dbReference type="Pfam" id="PF08242"/>
    </source>
</evidence>
<dbReference type="PANTHER" id="PTHR44809">
    <property type="match status" value="1"/>
</dbReference>
<keyword evidence="1" id="KW-0802">TPR repeat</keyword>
<dbReference type="Pfam" id="PF13432">
    <property type="entry name" value="TPR_16"/>
    <property type="match status" value="2"/>
</dbReference>
<sequence length="443" mass="48190">MDMASGSVESGGSTEALSLDEALEIAARAHRAGDVPVAEALYSRILAVAPDHAAALHFYGVLHHQTSRPREAVQLIRRAIEIEPEDPSAHINLGNVFFELDRPDLAVKAYNTAILLEPAEIDARNNLGVALRVLRRPEEAEAIYREAIDLDPQHRDVWNNLGRLLGSQGRVQEAIACHARALELEPADAGTRRFLVAAYAATREHDRALAILRDWLRDEPENPSAQHLVAAISGENVPERASDRYVTALFDGFASSFDHKLARLDYRAPSLVAAAVDAVHAPNGDLVVLDAGCGTGLCGPALRTHARVLVGVDLSERMLDKARQRGCYDRLDAGELTQYLRDRPATYDLVVSADTLCYFGPLDAFGAAAAGALHPGGHLVFSVEESDGPDFVLHPHGRYSHARAYVERALTEAGFRIETVGSEGLRMERGEPVRGLIVTARRL</sequence>
<proteinExistence type="predicted"/>
<keyword evidence="4" id="KW-1185">Reference proteome</keyword>
<dbReference type="PROSITE" id="PS50005">
    <property type="entry name" value="TPR"/>
    <property type="match status" value="4"/>
</dbReference>
<dbReference type="Gene3D" id="3.40.50.150">
    <property type="entry name" value="Vaccinia Virus protein VP39"/>
    <property type="match status" value="1"/>
</dbReference>
<name>A0A509EIX0_9HYPH</name>
<dbReference type="InterPro" id="IPR019734">
    <property type="entry name" value="TPR_rpt"/>
</dbReference>
<dbReference type="CDD" id="cd02440">
    <property type="entry name" value="AdoMet_MTases"/>
    <property type="match status" value="1"/>
</dbReference>
<protein>
    <submittedName>
        <fullName evidence="3">Beta-barrel assembly-enhancing protease</fullName>
        <ecNumber evidence="3">3.4.-.-</ecNumber>
    </submittedName>
</protein>
<dbReference type="SUPFAM" id="SSF48452">
    <property type="entry name" value="TPR-like"/>
    <property type="match status" value="1"/>
</dbReference>
<accession>A0A509EIX0</accession>
<dbReference type="InterPro" id="IPR052943">
    <property type="entry name" value="TMTC_O-mannosyl-trnsfr"/>
</dbReference>
<keyword evidence="3" id="KW-0645">Protease</keyword>
<evidence type="ECO:0000256" key="1">
    <source>
        <dbReference type="PROSITE-ProRule" id="PRU00339"/>
    </source>
</evidence>